<evidence type="ECO:0000256" key="3">
    <source>
        <dbReference type="ARBA" id="ARBA00022801"/>
    </source>
</evidence>
<evidence type="ECO:0000256" key="5">
    <source>
        <dbReference type="RuleBase" id="RU367024"/>
    </source>
</evidence>
<evidence type="ECO:0000256" key="1">
    <source>
        <dbReference type="ARBA" id="ARBA00005142"/>
    </source>
</evidence>
<reference evidence="8" key="1">
    <citation type="submission" date="2022-11" db="UniProtKB">
        <authorList>
            <consortium name="WormBaseParasite"/>
        </authorList>
    </citation>
    <scope>IDENTIFICATION</scope>
</reference>
<name>A0A914PFZ1_9BILA</name>
<evidence type="ECO:0000256" key="4">
    <source>
        <dbReference type="ARBA" id="ARBA00023080"/>
    </source>
</evidence>
<proteinExistence type="inferred from homology"/>
<comment type="cofactor">
    <cofactor evidence="5">
        <name>Mg(2+)</name>
        <dbReference type="ChEBI" id="CHEBI:18420"/>
    </cofactor>
</comment>
<dbReference type="GO" id="GO:0004170">
    <property type="term" value="F:dUTP diphosphatase activity"/>
    <property type="evidence" value="ECO:0007669"/>
    <property type="project" value="UniProtKB-UniRule"/>
</dbReference>
<keyword evidence="4 5" id="KW-0546">Nucleotide metabolism</keyword>
<protein>
    <recommendedName>
        <fullName evidence="5">Deoxyuridine 5'-triphosphate nucleotidohydrolase</fullName>
        <shortName evidence="5">dUTPase</shortName>
        <ecNumber evidence="5">3.6.1.23</ecNumber>
    </recommendedName>
    <alternativeName>
        <fullName evidence="5">dUTP pyrophosphatase</fullName>
    </alternativeName>
</protein>
<dbReference type="InterPro" id="IPR033704">
    <property type="entry name" value="dUTPase_trimeric"/>
</dbReference>
<dbReference type="GO" id="GO:0006226">
    <property type="term" value="P:dUMP biosynthetic process"/>
    <property type="evidence" value="ECO:0007669"/>
    <property type="project" value="UniProtKB-UniRule"/>
</dbReference>
<keyword evidence="5" id="KW-0479">Metal-binding</keyword>
<dbReference type="PANTHER" id="PTHR11241:SF0">
    <property type="entry name" value="DEOXYURIDINE 5'-TRIPHOSPHATE NUCLEOTIDOHYDROLASE"/>
    <property type="match status" value="1"/>
</dbReference>
<dbReference type="WBParaSite" id="PDA_v2.g1369.t1">
    <property type="protein sequence ID" value="PDA_v2.g1369.t1"/>
    <property type="gene ID" value="PDA_v2.g1369"/>
</dbReference>
<dbReference type="Gene3D" id="2.70.40.10">
    <property type="match status" value="1"/>
</dbReference>
<dbReference type="Pfam" id="PF00692">
    <property type="entry name" value="dUTPase"/>
    <property type="match status" value="1"/>
</dbReference>
<dbReference type="CDD" id="cd07557">
    <property type="entry name" value="trimeric_dUTPase"/>
    <property type="match status" value="1"/>
</dbReference>
<feature type="domain" description="dUTPase-like" evidence="6">
    <location>
        <begin position="42"/>
        <end position="166"/>
    </location>
</feature>
<comment type="pathway">
    <text evidence="1 5">Pyrimidine metabolism; dUMP biosynthesis; dUMP from dCTP (dUTP route): step 2/2.</text>
</comment>
<organism evidence="7 8">
    <name type="scientific">Panagrolaimus davidi</name>
    <dbReference type="NCBI Taxonomy" id="227884"/>
    <lineage>
        <taxon>Eukaryota</taxon>
        <taxon>Metazoa</taxon>
        <taxon>Ecdysozoa</taxon>
        <taxon>Nematoda</taxon>
        <taxon>Chromadorea</taxon>
        <taxon>Rhabditida</taxon>
        <taxon>Tylenchina</taxon>
        <taxon>Panagrolaimomorpha</taxon>
        <taxon>Panagrolaimoidea</taxon>
        <taxon>Panagrolaimidae</taxon>
        <taxon>Panagrolaimus</taxon>
    </lineage>
</organism>
<keyword evidence="3 5" id="KW-0378">Hydrolase</keyword>
<dbReference type="GO" id="GO:0046081">
    <property type="term" value="P:dUTP catabolic process"/>
    <property type="evidence" value="ECO:0007669"/>
    <property type="project" value="UniProtKB-UniRule"/>
</dbReference>
<comment type="catalytic activity">
    <reaction evidence="5">
        <text>dUTP + H2O = dUMP + diphosphate + H(+)</text>
        <dbReference type="Rhea" id="RHEA:10248"/>
        <dbReference type="ChEBI" id="CHEBI:15377"/>
        <dbReference type="ChEBI" id="CHEBI:15378"/>
        <dbReference type="ChEBI" id="CHEBI:33019"/>
        <dbReference type="ChEBI" id="CHEBI:61555"/>
        <dbReference type="ChEBI" id="CHEBI:246422"/>
        <dbReference type="EC" id="3.6.1.23"/>
    </reaction>
</comment>
<evidence type="ECO:0000256" key="2">
    <source>
        <dbReference type="ARBA" id="ARBA00006581"/>
    </source>
</evidence>
<dbReference type="AlphaFoldDB" id="A0A914PFZ1"/>
<dbReference type="EC" id="3.6.1.23" evidence="5"/>
<dbReference type="InterPro" id="IPR029054">
    <property type="entry name" value="dUTPase-like"/>
</dbReference>
<dbReference type="InterPro" id="IPR036157">
    <property type="entry name" value="dUTPase-like_sf"/>
</dbReference>
<dbReference type="SUPFAM" id="SSF51283">
    <property type="entry name" value="dUTPase-like"/>
    <property type="match status" value="1"/>
</dbReference>
<keyword evidence="7" id="KW-1185">Reference proteome</keyword>
<evidence type="ECO:0000313" key="7">
    <source>
        <dbReference type="Proteomes" id="UP000887578"/>
    </source>
</evidence>
<dbReference type="InterPro" id="IPR008181">
    <property type="entry name" value="dUTPase"/>
</dbReference>
<dbReference type="GO" id="GO:0000287">
    <property type="term" value="F:magnesium ion binding"/>
    <property type="evidence" value="ECO:0007669"/>
    <property type="project" value="UniProtKB-UniRule"/>
</dbReference>
<dbReference type="Proteomes" id="UP000887578">
    <property type="component" value="Unplaced"/>
</dbReference>
<evidence type="ECO:0000259" key="6">
    <source>
        <dbReference type="Pfam" id="PF00692"/>
    </source>
</evidence>
<comment type="function">
    <text evidence="5">Involved in nucleotide metabolism via production of dUMP, the immediate precursor of thymidine nucleotides, and decreases the intracellular concentration of dUTP so that uracil cannot be incorporated into DNA.</text>
</comment>
<comment type="similarity">
    <text evidence="2 5">Belongs to the dUTPase family.</text>
</comment>
<evidence type="ECO:0000313" key="8">
    <source>
        <dbReference type="WBParaSite" id="PDA_v2.g1369.t1"/>
    </source>
</evidence>
<keyword evidence="5" id="KW-0460">Magnesium</keyword>
<sequence>MVNLSSPPVTDEPIVKRAKFETLNIKDAVREFKVPFLKINENAKAPFRGSEFAAGADLHSAEDCIVPKKGELLNLLLSLKSHHFLCKYIVSTAFKVALRKGTYGRVAPRSELAFKNQTDIGAGVADEDYREEVKVLLVSFGENDFNVKQGNKIAQLVSQEISSTSEMPEH</sequence>
<accession>A0A914PFZ1</accession>
<dbReference type="PANTHER" id="PTHR11241">
    <property type="entry name" value="DEOXYURIDINE 5'-TRIPHOSPHATE NUCLEOTIDOHYDROLASE"/>
    <property type="match status" value="1"/>
</dbReference>